<dbReference type="Pfam" id="PF00076">
    <property type="entry name" value="RRM_1"/>
    <property type="match status" value="1"/>
</dbReference>
<keyword evidence="5" id="KW-1185">Reference proteome</keyword>
<dbReference type="InterPro" id="IPR035979">
    <property type="entry name" value="RBD_domain_sf"/>
</dbReference>
<protein>
    <recommendedName>
        <fullName evidence="3">RRM domain-containing protein</fullName>
    </recommendedName>
</protein>
<dbReference type="Gene3D" id="3.30.70.330">
    <property type="match status" value="1"/>
</dbReference>
<reference evidence="4 5" key="1">
    <citation type="submission" date="2018-11" db="EMBL/GenBank/DDBJ databases">
        <authorList>
            <consortium name="Pathogen Informatics"/>
        </authorList>
    </citation>
    <scope>NUCLEOTIDE SEQUENCE [LARGE SCALE GENOMIC DNA]</scope>
</reference>
<evidence type="ECO:0000259" key="3">
    <source>
        <dbReference type="PROSITE" id="PS50102"/>
    </source>
</evidence>
<keyword evidence="1" id="KW-0694">RNA-binding</keyword>
<dbReference type="EMBL" id="UYRU01074376">
    <property type="protein sequence ID" value="VDN24550.1"/>
    <property type="molecule type" value="Genomic_DNA"/>
</dbReference>
<dbReference type="PROSITE" id="PS50102">
    <property type="entry name" value="RRM"/>
    <property type="match status" value="1"/>
</dbReference>
<organism evidence="4 5">
    <name type="scientific">Dibothriocephalus latus</name>
    <name type="common">Fish tapeworm</name>
    <name type="synonym">Diphyllobothrium latum</name>
    <dbReference type="NCBI Taxonomy" id="60516"/>
    <lineage>
        <taxon>Eukaryota</taxon>
        <taxon>Metazoa</taxon>
        <taxon>Spiralia</taxon>
        <taxon>Lophotrochozoa</taxon>
        <taxon>Platyhelminthes</taxon>
        <taxon>Cestoda</taxon>
        <taxon>Eucestoda</taxon>
        <taxon>Diphyllobothriidea</taxon>
        <taxon>Diphyllobothriidae</taxon>
        <taxon>Dibothriocephalus</taxon>
    </lineage>
</organism>
<dbReference type="CDD" id="cd12363">
    <property type="entry name" value="RRM_TRA2"/>
    <property type="match status" value="1"/>
</dbReference>
<feature type="domain" description="RRM" evidence="3">
    <location>
        <begin position="126"/>
        <end position="205"/>
    </location>
</feature>
<dbReference type="InterPro" id="IPR050441">
    <property type="entry name" value="RBM"/>
</dbReference>
<feature type="compositionally biased region" description="Basic and acidic residues" evidence="2">
    <location>
        <begin position="79"/>
        <end position="121"/>
    </location>
</feature>
<evidence type="ECO:0000313" key="5">
    <source>
        <dbReference type="Proteomes" id="UP000281553"/>
    </source>
</evidence>
<name>A0A3P7ME68_DIBLA</name>
<feature type="compositionally biased region" description="Basic and acidic residues" evidence="2">
    <location>
        <begin position="50"/>
        <end position="66"/>
    </location>
</feature>
<feature type="compositionally biased region" description="Polar residues" evidence="2">
    <location>
        <begin position="37"/>
        <end position="48"/>
    </location>
</feature>
<evidence type="ECO:0000313" key="4">
    <source>
        <dbReference type="EMBL" id="VDN24550.1"/>
    </source>
</evidence>
<dbReference type="PANTHER" id="PTHR48034">
    <property type="entry name" value="TRANSFORMER-2 SEX-DETERMINING PROTEIN-RELATED"/>
    <property type="match status" value="1"/>
</dbReference>
<proteinExistence type="predicted"/>
<dbReference type="InterPro" id="IPR000504">
    <property type="entry name" value="RRM_dom"/>
</dbReference>
<feature type="compositionally biased region" description="Basic and acidic residues" evidence="2">
    <location>
        <begin position="20"/>
        <end position="31"/>
    </location>
</feature>
<dbReference type="InterPro" id="IPR012677">
    <property type="entry name" value="Nucleotide-bd_a/b_plait_sf"/>
</dbReference>
<dbReference type="AlphaFoldDB" id="A0A3P7ME68"/>
<dbReference type="GO" id="GO:0003723">
    <property type="term" value="F:RNA binding"/>
    <property type="evidence" value="ECO:0007669"/>
    <property type="project" value="UniProtKB-UniRule"/>
</dbReference>
<evidence type="ECO:0000256" key="2">
    <source>
        <dbReference type="SAM" id="MobiDB-lite"/>
    </source>
</evidence>
<feature type="region of interest" description="Disordered" evidence="2">
    <location>
        <begin position="1"/>
        <end position="125"/>
    </location>
</feature>
<sequence length="222" mass="25258">MSYDDQYYGSSSRRGGASGKYDDYDGPPRDRARPHRQTSGDLPRSSHQGYRVDERAYRRDSLEEPVRPSSYRGGASGSGDRRDPYYSRRAEDYDSERPASRDYVPQRRGGDYRPRPADSQRPKPSKVLGVFGLSTYTSERDLFDIFSEFGHVKEIKMIYDNLTGKSRGFAFVYYDSTEDATQAKARGDQGMEIDGRLVRVDYSITQAPHPPTPGVYMGKSKR</sequence>
<dbReference type="SMART" id="SM00360">
    <property type="entry name" value="RRM"/>
    <property type="match status" value="1"/>
</dbReference>
<dbReference type="OrthoDB" id="439808at2759"/>
<accession>A0A3P7ME68</accession>
<gene>
    <name evidence="4" type="ORF">DILT_LOCUS14459</name>
</gene>
<evidence type="ECO:0000256" key="1">
    <source>
        <dbReference type="PROSITE-ProRule" id="PRU00176"/>
    </source>
</evidence>
<dbReference type="SUPFAM" id="SSF54928">
    <property type="entry name" value="RNA-binding domain, RBD"/>
    <property type="match status" value="1"/>
</dbReference>
<dbReference type="Proteomes" id="UP000281553">
    <property type="component" value="Unassembled WGS sequence"/>
</dbReference>